<protein>
    <recommendedName>
        <fullName evidence="3">Breast cancer susceptibility protein 1</fullName>
    </recommendedName>
</protein>
<dbReference type="EMBL" id="JAMKFB020000008">
    <property type="protein sequence ID" value="KAL0185560.1"/>
    <property type="molecule type" value="Genomic_DNA"/>
</dbReference>
<evidence type="ECO:0008006" key="3">
    <source>
        <dbReference type="Google" id="ProtNLM"/>
    </source>
</evidence>
<evidence type="ECO:0000313" key="2">
    <source>
        <dbReference type="Proteomes" id="UP001529510"/>
    </source>
</evidence>
<organism evidence="1 2">
    <name type="scientific">Cirrhinus mrigala</name>
    <name type="common">Mrigala</name>
    <dbReference type="NCBI Taxonomy" id="683832"/>
    <lineage>
        <taxon>Eukaryota</taxon>
        <taxon>Metazoa</taxon>
        <taxon>Chordata</taxon>
        <taxon>Craniata</taxon>
        <taxon>Vertebrata</taxon>
        <taxon>Euteleostomi</taxon>
        <taxon>Actinopterygii</taxon>
        <taxon>Neopterygii</taxon>
        <taxon>Teleostei</taxon>
        <taxon>Ostariophysi</taxon>
        <taxon>Cypriniformes</taxon>
        <taxon>Cyprinidae</taxon>
        <taxon>Labeoninae</taxon>
        <taxon>Labeonini</taxon>
        <taxon>Cirrhinus</taxon>
    </lineage>
</organism>
<reference evidence="1 2" key="1">
    <citation type="submission" date="2024-05" db="EMBL/GenBank/DDBJ databases">
        <title>Genome sequencing and assembly of Indian major carp, Cirrhinus mrigala (Hamilton, 1822).</title>
        <authorList>
            <person name="Mohindra V."/>
            <person name="Chowdhury L.M."/>
            <person name="Lal K."/>
            <person name="Jena J.K."/>
        </authorList>
    </citation>
    <scope>NUCLEOTIDE SEQUENCE [LARGE SCALE GENOMIC DNA]</scope>
    <source>
        <strain evidence="1">CM1030</strain>
        <tissue evidence="1">Blood</tissue>
    </source>
</reference>
<name>A0ABD0QIE6_CIRMR</name>
<keyword evidence="2" id="KW-1185">Reference proteome</keyword>
<feature type="non-terminal residue" evidence="1">
    <location>
        <position position="1"/>
    </location>
</feature>
<proteinExistence type="predicted"/>
<dbReference type="Proteomes" id="UP001529510">
    <property type="component" value="Unassembled WGS sequence"/>
</dbReference>
<sequence>SSKATTDRKLFPKSAGFEGESNICDPSDKGNLTQDLELGHAQAECLVGGADAEETSSALLSRKTAMTQFEGKALGVDKAILHSIDSCCKY</sequence>
<evidence type="ECO:0000313" key="1">
    <source>
        <dbReference type="EMBL" id="KAL0185560.1"/>
    </source>
</evidence>
<comment type="caution">
    <text evidence="1">The sequence shown here is derived from an EMBL/GenBank/DDBJ whole genome shotgun (WGS) entry which is preliminary data.</text>
</comment>
<accession>A0ABD0QIE6</accession>
<gene>
    <name evidence="1" type="ORF">M9458_017230</name>
</gene>
<dbReference type="AlphaFoldDB" id="A0ABD0QIE6"/>